<comment type="caution">
    <text evidence="8">The sequence shown here is derived from an EMBL/GenBank/DDBJ whole genome shotgun (WGS) entry which is preliminary data.</text>
</comment>
<gene>
    <name evidence="8" type="ORF">CLV85_1640</name>
</gene>
<sequence length="333" mass="33664">MSVSMKRVFVRKLAVVAVSAGVVVSLAGCANGPLSFADCTPIYSSGANTALVTTTGEFSADPEAEFPTPLVASDLENTIVTVGDGEELNAGDVATIQITIYDAATGDQLISTGHDTAGLRVPVTEREPIFGEIAQCSTVGSRIVTVGAAGDILGAENIAQNQLALAEDDAIVMVSDVESRFPGKADGVSKPAPAGLPAIVLAPNGQPGFTFPTGDAPSELQYAALKVGSGEKITEGDAAVMHVSGIEWGADATFTNSWEDSGVPGTFLVESTATSESGLPPGLADALVGQTVGSQVLVVLPPDVGFAPGSEPTGVTSGATLVFVFDILGIQEQ</sequence>
<dbReference type="PROSITE" id="PS50059">
    <property type="entry name" value="FKBP_PPIASE"/>
    <property type="match status" value="1"/>
</dbReference>
<accession>A0A2M9D9P2</accession>
<comment type="catalytic activity">
    <reaction evidence="1 5">
        <text>[protein]-peptidylproline (omega=180) = [protein]-peptidylproline (omega=0)</text>
        <dbReference type="Rhea" id="RHEA:16237"/>
        <dbReference type="Rhea" id="RHEA-COMP:10747"/>
        <dbReference type="Rhea" id="RHEA-COMP:10748"/>
        <dbReference type="ChEBI" id="CHEBI:83833"/>
        <dbReference type="ChEBI" id="CHEBI:83834"/>
        <dbReference type="EC" id="5.2.1.8"/>
    </reaction>
</comment>
<evidence type="ECO:0000256" key="3">
    <source>
        <dbReference type="ARBA" id="ARBA00023110"/>
    </source>
</evidence>
<dbReference type="SUPFAM" id="SSF54534">
    <property type="entry name" value="FKBP-like"/>
    <property type="match status" value="1"/>
</dbReference>
<keyword evidence="4 5" id="KW-0413">Isomerase</keyword>
<evidence type="ECO:0000313" key="9">
    <source>
        <dbReference type="Proteomes" id="UP000231742"/>
    </source>
</evidence>
<dbReference type="RefSeq" id="WP_229820220.1">
    <property type="nucleotide sequence ID" value="NZ_BMZU01000001.1"/>
</dbReference>
<keyword evidence="6" id="KW-0732">Signal</keyword>
<dbReference type="Pfam" id="PF00254">
    <property type="entry name" value="FKBP_C"/>
    <property type="match status" value="1"/>
</dbReference>
<dbReference type="PROSITE" id="PS51257">
    <property type="entry name" value="PROKAR_LIPOPROTEIN"/>
    <property type="match status" value="1"/>
</dbReference>
<dbReference type="Gene3D" id="3.10.50.40">
    <property type="match status" value="1"/>
</dbReference>
<evidence type="ECO:0000256" key="6">
    <source>
        <dbReference type="SAM" id="SignalP"/>
    </source>
</evidence>
<evidence type="ECO:0000313" key="8">
    <source>
        <dbReference type="EMBL" id="PJJ82439.1"/>
    </source>
</evidence>
<dbReference type="Proteomes" id="UP000231742">
    <property type="component" value="Unassembled WGS sequence"/>
</dbReference>
<proteinExistence type="predicted"/>
<feature type="chain" id="PRO_5039158383" description="peptidylprolyl isomerase" evidence="6">
    <location>
        <begin position="28"/>
        <end position="333"/>
    </location>
</feature>
<dbReference type="EMBL" id="PGFH01000001">
    <property type="protein sequence ID" value="PJJ82439.1"/>
    <property type="molecule type" value="Genomic_DNA"/>
</dbReference>
<dbReference type="AlphaFoldDB" id="A0A2M9D9P2"/>
<dbReference type="InterPro" id="IPR001179">
    <property type="entry name" value="PPIase_FKBP_dom"/>
</dbReference>
<protein>
    <recommendedName>
        <fullName evidence="2 5">peptidylprolyl isomerase</fullName>
        <ecNumber evidence="2 5">5.2.1.8</ecNumber>
    </recommendedName>
</protein>
<keyword evidence="9" id="KW-1185">Reference proteome</keyword>
<keyword evidence="3 5" id="KW-0697">Rotamase</keyword>
<evidence type="ECO:0000256" key="2">
    <source>
        <dbReference type="ARBA" id="ARBA00013194"/>
    </source>
</evidence>
<name>A0A2M9D9P2_9MICO</name>
<organism evidence="8 9">
    <name type="scientific">Salinibacterium amurskyense</name>
    <dbReference type="NCBI Taxonomy" id="205941"/>
    <lineage>
        <taxon>Bacteria</taxon>
        <taxon>Bacillati</taxon>
        <taxon>Actinomycetota</taxon>
        <taxon>Actinomycetes</taxon>
        <taxon>Micrococcales</taxon>
        <taxon>Microbacteriaceae</taxon>
        <taxon>Salinibacterium</taxon>
    </lineage>
</organism>
<feature type="signal peptide" evidence="6">
    <location>
        <begin position="1"/>
        <end position="27"/>
    </location>
</feature>
<reference evidence="8 9" key="1">
    <citation type="submission" date="2017-11" db="EMBL/GenBank/DDBJ databases">
        <title>Genomic Encyclopedia of Archaeal and Bacterial Type Strains, Phase II (KMG-II): From Individual Species to Whole Genera.</title>
        <authorList>
            <person name="Goeker M."/>
        </authorList>
    </citation>
    <scope>NUCLEOTIDE SEQUENCE [LARGE SCALE GENOMIC DNA]</scope>
    <source>
        <strain evidence="8 9">DSM 16400</strain>
    </source>
</reference>
<dbReference type="EC" id="5.2.1.8" evidence="2 5"/>
<feature type="domain" description="PPIase FKBP-type" evidence="7">
    <location>
        <begin position="236"/>
        <end position="331"/>
    </location>
</feature>
<evidence type="ECO:0000256" key="4">
    <source>
        <dbReference type="ARBA" id="ARBA00023235"/>
    </source>
</evidence>
<dbReference type="GO" id="GO:0003755">
    <property type="term" value="F:peptidyl-prolyl cis-trans isomerase activity"/>
    <property type="evidence" value="ECO:0007669"/>
    <property type="project" value="UniProtKB-KW"/>
</dbReference>
<evidence type="ECO:0000256" key="5">
    <source>
        <dbReference type="PROSITE-ProRule" id="PRU00277"/>
    </source>
</evidence>
<evidence type="ECO:0000259" key="7">
    <source>
        <dbReference type="PROSITE" id="PS50059"/>
    </source>
</evidence>
<dbReference type="InterPro" id="IPR046357">
    <property type="entry name" value="PPIase_dom_sf"/>
</dbReference>
<evidence type="ECO:0000256" key="1">
    <source>
        <dbReference type="ARBA" id="ARBA00000971"/>
    </source>
</evidence>